<reference evidence="1 2" key="1">
    <citation type="submission" date="2020-10" db="EMBL/GenBank/DDBJ databases">
        <title>Ca. Dormibacterota MAGs.</title>
        <authorList>
            <person name="Montgomery K."/>
        </authorList>
    </citation>
    <scope>NUCLEOTIDE SEQUENCE [LARGE SCALE GENOMIC DNA]</scope>
    <source>
        <strain evidence="1">Mitchell_Peninsula_5</strain>
    </source>
</reference>
<dbReference type="EMBL" id="JAEKNN010000064">
    <property type="protein sequence ID" value="MBJ7610542.1"/>
    <property type="molecule type" value="Genomic_DNA"/>
</dbReference>
<dbReference type="SUPFAM" id="SSF101898">
    <property type="entry name" value="NHL repeat"/>
    <property type="match status" value="1"/>
</dbReference>
<dbReference type="AlphaFoldDB" id="A0A934KMT3"/>
<evidence type="ECO:0000313" key="2">
    <source>
        <dbReference type="Proteomes" id="UP000614410"/>
    </source>
</evidence>
<name>A0A934KMT3_9BACT</name>
<dbReference type="PANTHER" id="PTHR47197:SF3">
    <property type="entry name" value="DIHYDRO-HEME D1 DEHYDROGENASE"/>
    <property type="match status" value="1"/>
</dbReference>
<proteinExistence type="predicted"/>
<gene>
    <name evidence="1" type="ORF">JF887_14110</name>
</gene>
<dbReference type="InterPro" id="IPR051200">
    <property type="entry name" value="Host-pathogen_enzymatic-act"/>
</dbReference>
<protein>
    <submittedName>
        <fullName evidence="1">YncE family protein</fullName>
    </submittedName>
</protein>
<dbReference type="PANTHER" id="PTHR47197">
    <property type="entry name" value="PROTEIN NIRF"/>
    <property type="match status" value="1"/>
</dbReference>
<dbReference type="Proteomes" id="UP000614410">
    <property type="component" value="Unassembled WGS sequence"/>
</dbReference>
<dbReference type="InterPro" id="IPR015943">
    <property type="entry name" value="WD40/YVTN_repeat-like_dom_sf"/>
</dbReference>
<organism evidence="1 2">
    <name type="scientific">Candidatus Amunia macphersoniae</name>
    <dbReference type="NCBI Taxonomy" id="3127014"/>
    <lineage>
        <taxon>Bacteria</taxon>
        <taxon>Bacillati</taxon>
        <taxon>Candidatus Dormiibacterota</taxon>
        <taxon>Candidatus Dormibacteria</taxon>
        <taxon>Candidatus Aeolococcales</taxon>
        <taxon>Candidatus Aeolococcaceae</taxon>
        <taxon>Candidatus Amunia</taxon>
    </lineage>
</organism>
<comment type="caution">
    <text evidence="1">The sequence shown here is derived from an EMBL/GenBank/DDBJ whole genome shotgun (WGS) entry which is preliminary data.</text>
</comment>
<accession>A0A934KMT3</accession>
<sequence length="246" mass="25525">MLRRIAIPGAPRHLRFQASSGLLLVPAESANAVVLVDVTKGVVQSTVPVGRQPHDVVAAGERIFVSDEQANDISVIVSTRLDRTLPAPTQPGGVAATAGTFAALGVRSHTLEAFDAQSFATLGTAPAGTAPTHVVADNEGHLYVADTGGEAVLVYAVAPALSQIARLSVPGKPYGLALDPVRHRLWVTLTATNTLEEFDISGGQPKRLATFPSVRQPNSVAVDEKSGIVFVTGTADGVVQIVTPSM</sequence>
<dbReference type="Gene3D" id="2.130.10.10">
    <property type="entry name" value="YVTN repeat-like/Quinoprotein amine dehydrogenase"/>
    <property type="match status" value="2"/>
</dbReference>
<evidence type="ECO:0000313" key="1">
    <source>
        <dbReference type="EMBL" id="MBJ7610542.1"/>
    </source>
</evidence>